<dbReference type="PANTHER" id="PTHR45947">
    <property type="entry name" value="SULFOQUINOVOSYL TRANSFERASE SQD2"/>
    <property type="match status" value="1"/>
</dbReference>
<dbReference type="Pfam" id="PF13439">
    <property type="entry name" value="Glyco_transf_4"/>
    <property type="match status" value="1"/>
</dbReference>
<dbReference type="AlphaFoldDB" id="A0A1H4L8A4"/>
<feature type="domain" description="Glycosyl transferase family 1" evidence="1">
    <location>
        <begin position="197"/>
        <end position="337"/>
    </location>
</feature>
<dbReference type="OrthoDB" id="9801609at2"/>
<dbReference type="InterPro" id="IPR001296">
    <property type="entry name" value="Glyco_trans_1"/>
</dbReference>
<evidence type="ECO:0000313" key="4">
    <source>
        <dbReference type="Proteomes" id="UP000182409"/>
    </source>
</evidence>
<accession>A0A1H4L8A4</accession>
<dbReference type="Pfam" id="PF00534">
    <property type="entry name" value="Glycos_transf_1"/>
    <property type="match status" value="1"/>
</dbReference>
<reference evidence="3 4" key="1">
    <citation type="submission" date="2016-10" db="EMBL/GenBank/DDBJ databases">
        <authorList>
            <person name="de Groot N.N."/>
        </authorList>
    </citation>
    <scope>NUCLEOTIDE SEQUENCE [LARGE SCALE GENOMIC DNA]</scope>
    <source>
        <strain evidence="3 4">AB35.6</strain>
    </source>
</reference>
<sequence length="387" mass="42197">MRVAVLHHWFVTRGGGERVAECLAALLPSADLFTLVSSPEGLPDSLRGRTLTNSFLQKVPGAIGNHRHFMPLYPEAARSLDLRGYDLVVSSDSGPVKAATLGPDAVHLCYCHSPMRYLYDGYESYRATMGSVTRGLFSVTAPRVRRSDIAAAQRVTKFLANSAYVAERIRSAYRREADVVHPPIDLHRARLNIPGEAYLAAGRLVSYKKTGLMIEACERLGRPLRIAGSGPEEARLRRMAGPNTTFLGALPTEALWDEYSRARALLFAADEDFGMVPLEAQSCGRPVIAYGIGGSLETVRGAGEEGDSDELPPTGLFFAEQTADSLAEAILRFESQEDRFYPEAAQAHAAEFATPIFLANMRREILGVMPQAEPWAASVDDAIRTVG</sequence>
<protein>
    <submittedName>
        <fullName evidence="3">Glycosyltransferase involved in cell wall bisynthesis</fullName>
    </submittedName>
</protein>
<evidence type="ECO:0000259" key="1">
    <source>
        <dbReference type="Pfam" id="PF00534"/>
    </source>
</evidence>
<dbReference type="SUPFAM" id="SSF53756">
    <property type="entry name" value="UDP-Glycosyltransferase/glycogen phosphorylase"/>
    <property type="match status" value="1"/>
</dbReference>
<feature type="domain" description="Glycosyltransferase subfamily 4-like N-terminal" evidence="2">
    <location>
        <begin position="14"/>
        <end position="188"/>
    </location>
</feature>
<dbReference type="PANTHER" id="PTHR45947:SF3">
    <property type="entry name" value="SULFOQUINOVOSYL TRANSFERASE SQD2"/>
    <property type="match status" value="1"/>
</dbReference>
<proteinExistence type="predicted"/>
<keyword evidence="3" id="KW-0808">Transferase</keyword>
<dbReference type="Gene3D" id="3.40.50.2000">
    <property type="entry name" value="Glycogen Phosphorylase B"/>
    <property type="match status" value="2"/>
</dbReference>
<dbReference type="InterPro" id="IPR028098">
    <property type="entry name" value="Glyco_trans_4-like_N"/>
</dbReference>
<organism evidence="3 4">
    <name type="scientific">Terriglobus roseus</name>
    <dbReference type="NCBI Taxonomy" id="392734"/>
    <lineage>
        <taxon>Bacteria</taxon>
        <taxon>Pseudomonadati</taxon>
        <taxon>Acidobacteriota</taxon>
        <taxon>Terriglobia</taxon>
        <taxon>Terriglobales</taxon>
        <taxon>Acidobacteriaceae</taxon>
        <taxon>Terriglobus</taxon>
    </lineage>
</organism>
<dbReference type="GO" id="GO:0016757">
    <property type="term" value="F:glycosyltransferase activity"/>
    <property type="evidence" value="ECO:0007669"/>
    <property type="project" value="InterPro"/>
</dbReference>
<dbReference type="EMBL" id="FNSD01000001">
    <property type="protein sequence ID" value="SEB66964.1"/>
    <property type="molecule type" value="Genomic_DNA"/>
</dbReference>
<evidence type="ECO:0000313" key="3">
    <source>
        <dbReference type="EMBL" id="SEB66964.1"/>
    </source>
</evidence>
<name>A0A1H4L8A4_9BACT</name>
<gene>
    <name evidence="3" type="ORF">SAMN05443244_1506</name>
</gene>
<dbReference type="Proteomes" id="UP000182409">
    <property type="component" value="Unassembled WGS sequence"/>
</dbReference>
<evidence type="ECO:0000259" key="2">
    <source>
        <dbReference type="Pfam" id="PF13439"/>
    </source>
</evidence>
<dbReference type="InterPro" id="IPR050194">
    <property type="entry name" value="Glycosyltransferase_grp1"/>
</dbReference>